<keyword evidence="2 4" id="KW-0378">Hydrolase</keyword>
<comment type="catalytic activity">
    <reaction evidence="4">
        <text>dTTP + H2O = dTMP + diphosphate + H(+)</text>
        <dbReference type="Rhea" id="RHEA:28534"/>
        <dbReference type="ChEBI" id="CHEBI:15377"/>
        <dbReference type="ChEBI" id="CHEBI:15378"/>
        <dbReference type="ChEBI" id="CHEBI:33019"/>
        <dbReference type="ChEBI" id="CHEBI:37568"/>
        <dbReference type="ChEBI" id="CHEBI:63528"/>
        <dbReference type="EC" id="3.6.1.9"/>
    </reaction>
</comment>
<organism evidence="5 6">
    <name type="scientific">Thalassotalea loyana</name>
    <dbReference type="NCBI Taxonomy" id="280483"/>
    <lineage>
        <taxon>Bacteria</taxon>
        <taxon>Pseudomonadati</taxon>
        <taxon>Pseudomonadota</taxon>
        <taxon>Gammaproteobacteria</taxon>
        <taxon>Alteromonadales</taxon>
        <taxon>Colwelliaceae</taxon>
        <taxon>Thalassotalea</taxon>
    </lineage>
</organism>
<evidence type="ECO:0000256" key="4">
    <source>
        <dbReference type="HAMAP-Rule" id="MF_00528"/>
    </source>
</evidence>
<dbReference type="InterPro" id="IPR029001">
    <property type="entry name" value="ITPase-like_fam"/>
</dbReference>
<gene>
    <name evidence="5" type="ORF">tloyanaT_04800</name>
</gene>
<evidence type="ECO:0000313" key="5">
    <source>
        <dbReference type="EMBL" id="GLX84228.1"/>
    </source>
</evidence>
<dbReference type="Pfam" id="PF02545">
    <property type="entry name" value="Maf"/>
    <property type="match status" value="1"/>
</dbReference>
<feature type="site" description="Important for substrate specificity" evidence="4">
    <location>
        <position position="76"/>
    </location>
</feature>
<evidence type="ECO:0000313" key="6">
    <source>
        <dbReference type="Proteomes" id="UP001157134"/>
    </source>
</evidence>
<feature type="active site" description="Proton acceptor" evidence="4">
    <location>
        <position position="75"/>
    </location>
</feature>
<dbReference type="InterPro" id="IPR003697">
    <property type="entry name" value="Maf-like"/>
</dbReference>
<name>A0ABQ6H7X1_9GAMM</name>
<dbReference type="CDD" id="cd00555">
    <property type="entry name" value="Maf"/>
    <property type="match status" value="1"/>
</dbReference>
<comment type="cofactor">
    <cofactor evidence="1 4">
        <name>a divalent metal cation</name>
        <dbReference type="ChEBI" id="CHEBI:60240"/>
    </cofactor>
</comment>
<keyword evidence="6" id="KW-1185">Reference proteome</keyword>
<comment type="catalytic activity">
    <reaction evidence="4">
        <text>UTP + H2O = UMP + diphosphate + H(+)</text>
        <dbReference type="Rhea" id="RHEA:29395"/>
        <dbReference type="ChEBI" id="CHEBI:15377"/>
        <dbReference type="ChEBI" id="CHEBI:15378"/>
        <dbReference type="ChEBI" id="CHEBI:33019"/>
        <dbReference type="ChEBI" id="CHEBI:46398"/>
        <dbReference type="ChEBI" id="CHEBI:57865"/>
        <dbReference type="EC" id="3.6.1.9"/>
    </reaction>
</comment>
<dbReference type="PANTHER" id="PTHR43213">
    <property type="entry name" value="BIFUNCTIONAL DTTP/UTP PYROPHOSPHATASE/METHYLTRANSFERASE PROTEIN-RELATED"/>
    <property type="match status" value="1"/>
</dbReference>
<dbReference type="SUPFAM" id="SSF52972">
    <property type="entry name" value="ITPase-like"/>
    <property type="match status" value="1"/>
</dbReference>
<keyword evidence="3 4" id="KW-0546">Nucleotide metabolism</keyword>
<proteinExistence type="inferred from homology"/>
<protein>
    <recommendedName>
        <fullName evidence="4">dTTP/UTP pyrophosphatase</fullName>
        <shortName evidence="4">dTTPase/UTPase</shortName>
        <ecNumber evidence="4">3.6.1.9</ecNumber>
    </recommendedName>
    <alternativeName>
        <fullName evidence="4">Nucleoside triphosphate pyrophosphatase</fullName>
    </alternativeName>
    <alternativeName>
        <fullName evidence="4">Nucleotide pyrophosphatase</fullName>
        <shortName evidence="4">Nucleotide PPase</shortName>
    </alternativeName>
</protein>
<keyword evidence="4" id="KW-0963">Cytoplasm</keyword>
<comment type="similarity">
    <text evidence="4">Belongs to the Maf family. YhdE subfamily.</text>
</comment>
<dbReference type="PIRSF" id="PIRSF006305">
    <property type="entry name" value="Maf"/>
    <property type="match status" value="1"/>
</dbReference>
<dbReference type="RefSeq" id="WP_284295773.1">
    <property type="nucleotide sequence ID" value="NZ_BSSV01000001.1"/>
</dbReference>
<dbReference type="Proteomes" id="UP001157134">
    <property type="component" value="Unassembled WGS sequence"/>
</dbReference>
<dbReference type="EC" id="3.6.1.9" evidence="4"/>
<comment type="function">
    <text evidence="4">Nucleoside triphosphate pyrophosphatase that hydrolyzes dTTP and UTP. May have a dual role in cell division arrest and in preventing the incorporation of modified nucleotides into cellular nucleic acids.</text>
</comment>
<feature type="site" description="Important for substrate specificity" evidence="4">
    <location>
        <position position="158"/>
    </location>
</feature>
<dbReference type="PANTHER" id="PTHR43213:SF5">
    <property type="entry name" value="BIFUNCTIONAL DTTP_UTP PYROPHOSPHATASE_METHYLTRANSFERASE PROTEIN-RELATED"/>
    <property type="match status" value="1"/>
</dbReference>
<evidence type="ECO:0000256" key="3">
    <source>
        <dbReference type="ARBA" id="ARBA00023080"/>
    </source>
</evidence>
<reference evidence="5 6" key="1">
    <citation type="submission" date="2023-03" db="EMBL/GenBank/DDBJ databases">
        <title>Thalassotalea loyana LMG 22536T draft genome sequence.</title>
        <authorList>
            <person name="Sawabe T."/>
        </authorList>
    </citation>
    <scope>NUCLEOTIDE SEQUENCE [LARGE SCALE GENOMIC DNA]</scope>
    <source>
        <strain evidence="5 6">LMG 22536</strain>
    </source>
</reference>
<accession>A0ABQ6H7X1</accession>
<dbReference type="EMBL" id="BSSV01000001">
    <property type="protein sequence ID" value="GLX84228.1"/>
    <property type="molecule type" value="Genomic_DNA"/>
</dbReference>
<comment type="subcellular location">
    <subcellularLocation>
        <location evidence="4">Cytoplasm</location>
    </subcellularLocation>
</comment>
<dbReference type="Gene3D" id="3.90.950.10">
    <property type="match status" value="1"/>
</dbReference>
<dbReference type="HAMAP" id="MF_00528">
    <property type="entry name" value="Maf"/>
    <property type="match status" value="1"/>
</dbReference>
<comment type="caution">
    <text evidence="5">The sequence shown here is derived from an EMBL/GenBank/DDBJ whole genome shotgun (WGS) entry which is preliminary data.</text>
</comment>
<dbReference type="NCBIfam" id="TIGR00172">
    <property type="entry name" value="maf"/>
    <property type="match status" value="1"/>
</dbReference>
<evidence type="ECO:0000256" key="2">
    <source>
        <dbReference type="ARBA" id="ARBA00022801"/>
    </source>
</evidence>
<evidence type="ECO:0000256" key="1">
    <source>
        <dbReference type="ARBA" id="ARBA00001968"/>
    </source>
</evidence>
<feature type="site" description="Important for substrate specificity" evidence="4">
    <location>
        <position position="19"/>
    </location>
</feature>
<sequence length="199" mass="21347">MSASIHPSPSILLASNSPRRKELLTQLGYVFTSKGSDIDESVNVNESAVEYVERMAVQKALVQANDENTVVIGSDTSVVCGDEILGKPKDYDDAKRMLEMLSGNTHQVLTSIAVVKGADVSVRVVTTDVTFKTLTDSEILNYWQTGEPKDKAGSYGIQGIAGQFVTCIKGSYSAVVGLPLYETAQLLAKHGCPTVVMQS</sequence>
<comment type="caution">
    <text evidence="4">Lacks conserved residue(s) required for the propagation of feature annotation.</text>
</comment>